<organism evidence="1">
    <name type="scientific">Siphoviridae sp. ctCIv11</name>
    <dbReference type="NCBI Taxonomy" id="2827806"/>
    <lineage>
        <taxon>Viruses</taxon>
        <taxon>Duplodnaviria</taxon>
        <taxon>Heunggongvirae</taxon>
        <taxon>Uroviricota</taxon>
        <taxon>Caudoviricetes</taxon>
    </lineage>
</organism>
<reference evidence="1" key="1">
    <citation type="journal article" date="2021" name="Proc. Natl. Acad. Sci. U.S.A.">
        <title>A Catalog of Tens of Thousands of Viruses from Human Metagenomes Reveals Hidden Associations with Chronic Diseases.</title>
        <authorList>
            <person name="Tisza M.J."/>
            <person name="Buck C.B."/>
        </authorList>
    </citation>
    <scope>NUCLEOTIDE SEQUENCE</scope>
    <source>
        <strain evidence="1">CtCIv11</strain>
    </source>
</reference>
<dbReference type="EMBL" id="BK032513">
    <property type="protein sequence ID" value="DAF45053.1"/>
    <property type="molecule type" value="Genomic_DNA"/>
</dbReference>
<sequence>MELLIKPHYKKDSFFIDTNKAFAESFRYDEAYNNTFCFNAGFDLFLMNEYDEDNECYNKKDLVATVEAQFFKTDYINAYNVDIKELADVISDDTYKSILTLLDYNLLDKDRIWETPLVCYLSRLHISSQYRNKGIATYILNNLQEIFEYITSEASHIFITLPCPQEQDKDGRWNNTFNEEMLNNMIKILENHNFKSIGEHGCYYKIY</sequence>
<evidence type="ECO:0000313" key="1">
    <source>
        <dbReference type="EMBL" id="DAF45053.1"/>
    </source>
</evidence>
<accession>A0A8S5S215</accession>
<protein>
    <submittedName>
        <fullName evidence="1">Uncharacterized protein</fullName>
    </submittedName>
</protein>
<proteinExistence type="predicted"/>
<name>A0A8S5S215_9CAUD</name>